<gene>
    <name evidence="2" type="ORF">GCM10017581_013930</name>
</gene>
<dbReference type="Proteomes" id="UP001143480">
    <property type="component" value="Unassembled WGS sequence"/>
</dbReference>
<keyword evidence="1" id="KW-0472">Membrane</keyword>
<feature type="transmembrane region" description="Helical" evidence="1">
    <location>
        <begin position="67"/>
        <end position="88"/>
    </location>
</feature>
<keyword evidence="3" id="KW-1185">Reference proteome</keyword>
<comment type="caution">
    <text evidence="2">The sequence shown here is derived from an EMBL/GenBank/DDBJ whole genome shotgun (WGS) entry which is preliminary data.</text>
</comment>
<organism evidence="2 3">
    <name type="scientific">Dactylosporangium matsuzakiense</name>
    <dbReference type="NCBI Taxonomy" id="53360"/>
    <lineage>
        <taxon>Bacteria</taxon>
        <taxon>Bacillati</taxon>
        <taxon>Actinomycetota</taxon>
        <taxon>Actinomycetes</taxon>
        <taxon>Micromonosporales</taxon>
        <taxon>Micromonosporaceae</taxon>
        <taxon>Dactylosporangium</taxon>
    </lineage>
</organism>
<evidence type="ECO:0000313" key="2">
    <source>
        <dbReference type="EMBL" id="GLK99652.1"/>
    </source>
</evidence>
<keyword evidence="1" id="KW-1133">Transmembrane helix</keyword>
<dbReference type="AlphaFoldDB" id="A0A9W6NK29"/>
<keyword evidence="1" id="KW-0812">Transmembrane</keyword>
<protein>
    <submittedName>
        <fullName evidence="2">Uncharacterized protein</fullName>
    </submittedName>
</protein>
<proteinExistence type="predicted"/>
<feature type="transmembrane region" description="Helical" evidence="1">
    <location>
        <begin position="141"/>
        <end position="159"/>
    </location>
</feature>
<reference evidence="2" key="2">
    <citation type="submission" date="2023-01" db="EMBL/GenBank/DDBJ databases">
        <authorList>
            <person name="Sun Q."/>
            <person name="Evtushenko L."/>
        </authorList>
    </citation>
    <scope>NUCLEOTIDE SEQUENCE</scope>
    <source>
        <strain evidence="2">VKM Ac-1321</strain>
    </source>
</reference>
<reference evidence="2" key="1">
    <citation type="journal article" date="2014" name="Int. J. Syst. Evol. Microbiol.">
        <title>Complete genome sequence of Corynebacterium casei LMG S-19264T (=DSM 44701T), isolated from a smear-ripened cheese.</title>
        <authorList>
            <consortium name="US DOE Joint Genome Institute (JGI-PGF)"/>
            <person name="Walter F."/>
            <person name="Albersmeier A."/>
            <person name="Kalinowski J."/>
            <person name="Ruckert C."/>
        </authorList>
    </citation>
    <scope>NUCLEOTIDE SEQUENCE</scope>
    <source>
        <strain evidence="2">VKM Ac-1321</strain>
    </source>
</reference>
<accession>A0A9W6NK29</accession>
<evidence type="ECO:0000256" key="1">
    <source>
        <dbReference type="SAM" id="Phobius"/>
    </source>
</evidence>
<sequence>MPRMTDPGGLDAVALDIARTELGVEVQLQAAAAHALDLRAVAVFFGAMSAGGLAVQAFAALSGAGAFFAFAAVLVAVAGMATAVRAFLPRIVSGLAPSAYKRVEPGQSAADLHARAFARRAEDHSRNANLLRAKAERVRSAVTVTVAAAVLLLIAAGLARLL</sequence>
<name>A0A9W6NK29_9ACTN</name>
<dbReference type="EMBL" id="BSFP01000005">
    <property type="protein sequence ID" value="GLK99652.1"/>
    <property type="molecule type" value="Genomic_DNA"/>
</dbReference>
<feature type="transmembrane region" description="Helical" evidence="1">
    <location>
        <begin position="40"/>
        <end position="61"/>
    </location>
</feature>
<evidence type="ECO:0000313" key="3">
    <source>
        <dbReference type="Proteomes" id="UP001143480"/>
    </source>
</evidence>